<evidence type="ECO:0000313" key="2">
    <source>
        <dbReference type="Proteomes" id="UP001199424"/>
    </source>
</evidence>
<gene>
    <name evidence="1" type="ORF">LKD31_13390</name>
</gene>
<dbReference type="Proteomes" id="UP001199424">
    <property type="component" value="Unassembled WGS sequence"/>
</dbReference>
<dbReference type="EMBL" id="JAJEQC010000022">
    <property type="protein sequence ID" value="MCC2137987.1"/>
    <property type="molecule type" value="Genomic_DNA"/>
</dbReference>
<dbReference type="AlphaFoldDB" id="A0AAE3DJQ3"/>
<organism evidence="1 2">
    <name type="scientific">Hominenteromicrobium mulieris</name>
    <dbReference type="NCBI Taxonomy" id="2885357"/>
    <lineage>
        <taxon>Bacteria</taxon>
        <taxon>Bacillati</taxon>
        <taxon>Bacillota</taxon>
        <taxon>Clostridia</taxon>
        <taxon>Eubacteriales</taxon>
        <taxon>Oscillospiraceae</taxon>
        <taxon>Hominenteromicrobium</taxon>
    </lineage>
</organism>
<reference evidence="1" key="1">
    <citation type="submission" date="2021-10" db="EMBL/GenBank/DDBJ databases">
        <title>Anaerobic single-cell dispensing facilitates the cultivation of human gut bacteria.</title>
        <authorList>
            <person name="Afrizal A."/>
        </authorList>
    </citation>
    <scope>NUCLEOTIDE SEQUENCE</scope>
    <source>
        <strain evidence="1">CLA-AA-H250</strain>
    </source>
</reference>
<accession>A0AAE3DJQ3</accession>
<name>A0AAE3DJQ3_9FIRM</name>
<keyword evidence="2" id="KW-1185">Reference proteome</keyword>
<comment type="caution">
    <text evidence="1">The sequence shown here is derived from an EMBL/GenBank/DDBJ whole genome shotgun (WGS) entry which is preliminary data.</text>
</comment>
<evidence type="ECO:0000313" key="1">
    <source>
        <dbReference type="EMBL" id="MCC2137987.1"/>
    </source>
</evidence>
<proteinExistence type="predicted"/>
<sequence>MLKEELYQQYLQWKKEKIAWSIEEIFGFPKVDCDVYENEDVLVSRLFYVIPDIFEVKLRVFIFYEENTFLKTKGDDLKLIHSELKIQ</sequence>
<dbReference type="RefSeq" id="WP_308450100.1">
    <property type="nucleotide sequence ID" value="NZ_JAJEQC010000022.1"/>
</dbReference>
<protein>
    <submittedName>
        <fullName evidence="1">Uncharacterized protein</fullName>
    </submittedName>
</protein>